<protein>
    <submittedName>
        <fullName evidence="2">Internalin-A</fullName>
    </submittedName>
</protein>
<dbReference type="SUPFAM" id="SSF52047">
    <property type="entry name" value="RNI-like"/>
    <property type="match status" value="1"/>
</dbReference>
<dbReference type="GO" id="GO:0019005">
    <property type="term" value="C:SCF ubiquitin ligase complex"/>
    <property type="evidence" value="ECO:0007669"/>
    <property type="project" value="TreeGrafter"/>
</dbReference>
<keyword evidence="3" id="KW-1185">Reference proteome</keyword>
<dbReference type="OrthoDB" id="272105at2"/>
<keyword evidence="1" id="KW-0812">Transmembrane</keyword>
<dbReference type="RefSeq" id="WP_146370872.1">
    <property type="nucleotide sequence ID" value="NZ_SJPP01000001.1"/>
</dbReference>
<dbReference type="EMBL" id="SJPP01000001">
    <property type="protein sequence ID" value="TWU13566.1"/>
    <property type="molecule type" value="Genomic_DNA"/>
</dbReference>
<gene>
    <name evidence="2" type="primary">inlA_5</name>
    <name evidence="2" type="ORF">CA54_24010</name>
</gene>
<dbReference type="Gene3D" id="3.80.10.10">
    <property type="entry name" value="Ribonuclease Inhibitor"/>
    <property type="match status" value="2"/>
</dbReference>
<evidence type="ECO:0000256" key="1">
    <source>
        <dbReference type="SAM" id="Phobius"/>
    </source>
</evidence>
<organism evidence="2 3">
    <name type="scientific">Symmachiella macrocystis</name>
    <dbReference type="NCBI Taxonomy" id="2527985"/>
    <lineage>
        <taxon>Bacteria</taxon>
        <taxon>Pseudomonadati</taxon>
        <taxon>Planctomycetota</taxon>
        <taxon>Planctomycetia</taxon>
        <taxon>Planctomycetales</taxon>
        <taxon>Planctomycetaceae</taxon>
        <taxon>Symmachiella</taxon>
    </lineage>
</organism>
<reference evidence="2 3" key="1">
    <citation type="submission" date="2019-02" db="EMBL/GenBank/DDBJ databases">
        <title>Deep-cultivation of Planctomycetes and their phenomic and genomic characterization uncovers novel biology.</title>
        <authorList>
            <person name="Wiegand S."/>
            <person name="Jogler M."/>
            <person name="Boedeker C."/>
            <person name="Pinto D."/>
            <person name="Vollmers J."/>
            <person name="Rivas-Marin E."/>
            <person name="Kohn T."/>
            <person name="Peeters S.H."/>
            <person name="Heuer A."/>
            <person name="Rast P."/>
            <person name="Oberbeckmann S."/>
            <person name="Bunk B."/>
            <person name="Jeske O."/>
            <person name="Meyerdierks A."/>
            <person name="Storesund J.E."/>
            <person name="Kallscheuer N."/>
            <person name="Luecker S."/>
            <person name="Lage O.M."/>
            <person name="Pohl T."/>
            <person name="Merkel B.J."/>
            <person name="Hornburger P."/>
            <person name="Mueller R.-W."/>
            <person name="Bruemmer F."/>
            <person name="Labrenz M."/>
            <person name="Spormann A.M."/>
            <person name="Op Den Camp H."/>
            <person name="Overmann J."/>
            <person name="Amann R."/>
            <person name="Jetten M.S.M."/>
            <person name="Mascher T."/>
            <person name="Medema M.H."/>
            <person name="Devos D.P."/>
            <person name="Kaster A.-K."/>
            <person name="Ovreas L."/>
            <person name="Rohde M."/>
            <person name="Galperin M.Y."/>
            <person name="Jogler C."/>
        </authorList>
    </citation>
    <scope>NUCLEOTIDE SEQUENCE [LARGE SCALE GENOMIC DNA]</scope>
    <source>
        <strain evidence="2 3">CA54</strain>
    </source>
</reference>
<dbReference type="Proteomes" id="UP000320735">
    <property type="component" value="Unassembled WGS sequence"/>
</dbReference>
<comment type="caution">
    <text evidence="2">The sequence shown here is derived from an EMBL/GenBank/DDBJ whole genome shotgun (WGS) entry which is preliminary data.</text>
</comment>
<dbReference type="InterPro" id="IPR001611">
    <property type="entry name" value="Leu-rich_rpt"/>
</dbReference>
<sequence length="362" mass="40356">MADPAPQLPKTKRRARWPYLLAAAAVLAVISIKWLVPIAMEQRALAVIRAECPDVGIENSSAPPPAPPTVITGFRSLRATLAMSIWKPTNLHAEYVGPDFLREWTGHEFLRVRTIEGSANDLRPAADQLRWLQDVVDVELYSVYDDDIEYVRHYTNLESLTLNTEITDTGQPCITDAGISRLNSLFELRSLNLRDAHISGRGFATLSELDQLEELDLTHTQLTDDGLDHVCELSGLKSLQFAGTRVTDDGLVHLKNLPRLESLMLLGLPITDNGLKHLSDLKQLKTLSLLETKVTDAGLPYLLTLDNLEDLDLSETKVTLDGVRQLHVLHNLRRLRLGGFGMTDAQRGEFQQALPGCKVTRY</sequence>
<name>A0A5C6BQS2_9PLAN</name>
<evidence type="ECO:0000313" key="2">
    <source>
        <dbReference type="EMBL" id="TWU13566.1"/>
    </source>
</evidence>
<dbReference type="InterPro" id="IPR032675">
    <property type="entry name" value="LRR_dom_sf"/>
</dbReference>
<dbReference type="GO" id="GO:0031146">
    <property type="term" value="P:SCF-dependent proteasomal ubiquitin-dependent protein catabolic process"/>
    <property type="evidence" value="ECO:0007669"/>
    <property type="project" value="TreeGrafter"/>
</dbReference>
<keyword evidence="1" id="KW-1133">Transmembrane helix</keyword>
<evidence type="ECO:0000313" key="3">
    <source>
        <dbReference type="Proteomes" id="UP000320735"/>
    </source>
</evidence>
<feature type="transmembrane region" description="Helical" evidence="1">
    <location>
        <begin position="17"/>
        <end position="36"/>
    </location>
</feature>
<dbReference type="Pfam" id="PF13516">
    <property type="entry name" value="LRR_6"/>
    <property type="match status" value="1"/>
</dbReference>
<keyword evidence="1" id="KW-0472">Membrane</keyword>
<accession>A0A5C6BQS2</accession>
<dbReference type="PANTHER" id="PTHR13318">
    <property type="entry name" value="PARTNER OF PAIRED, ISOFORM B-RELATED"/>
    <property type="match status" value="1"/>
</dbReference>
<proteinExistence type="predicted"/>
<dbReference type="AlphaFoldDB" id="A0A5C6BQS2"/>